<dbReference type="Gene3D" id="3.10.180.10">
    <property type="entry name" value="2,3-Dihydroxybiphenyl 1,2-Dioxygenase, domain 1"/>
    <property type="match status" value="1"/>
</dbReference>
<dbReference type="AlphaFoldDB" id="A0A6G1GAH3"/>
<gene>
    <name evidence="2 4" type="ORF">P152DRAFT_505938</name>
</gene>
<dbReference type="InterPro" id="IPR029068">
    <property type="entry name" value="Glyas_Bleomycin-R_OHBP_Dase"/>
</dbReference>
<evidence type="ECO:0000313" key="4">
    <source>
        <dbReference type="RefSeq" id="XP_033536664.1"/>
    </source>
</evidence>
<protein>
    <submittedName>
        <fullName evidence="2 4">3-demethylubiquinone-9 3-methyltransferase</fullName>
    </submittedName>
</protein>
<dbReference type="Pfam" id="PF06983">
    <property type="entry name" value="3-dmu-9_3-mt"/>
    <property type="match status" value="1"/>
</dbReference>
<organism evidence="2">
    <name type="scientific">Eremomyces bilateralis CBS 781.70</name>
    <dbReference type="NCBI Taxonomy" id="1392243"/>
    <lineage>
        <taxon>Eukaryota</taxon>
        <taxon>Fungi</taxon>
        <taxon>Dikarya</taxon>
        <taxon>Ascomycota</taxon>
        <taxon>Pezizomycotina</taxon>
        <taxon>Dothideomycetes</taxon>
        <taxon>Dothideomycetes incertae sedis</taxon>
        <taxon>Eremomycetales</taxon>
        <taxon>Eremomycetaceae</taxon>
        <taxon>Eremomyces</taxon>
    </lineage>
</organism>
<dbReference type="RefSeq" id="XP_033536664.1">
    <property type="nucleotide sequence ID" value="XM_033682459.1"/>
</dbReference>
<accession>A0A6G1GAH3</accession>
<dbReference type="InterPro" id="IPR009725">
    <property type="entry name" value="3_dmu_93_MTrfase"/>
</dbReference>
<dbReference type="GeneID" id="54423029"/>
<reference evidence="4" key="2">
    <citation type="submission" date="2020-04" db="EMBL/GenBank/DDBJ databases">
        <authorList>
            <consortium name="NCBI Genome Project"/>
        </authorList>
    </citation>
    <scope>NUCLEOTIDE SEQUENCE</scope>
    <source>
        <strain evidence="4">CBS 781.70</strain>
    </source>
</reference>
<dbReference type="CDD" id="cd06588">
    <property type="entry name" value="PhnB_like"/>
    <property type="match status" value="1"/>
</dbReference>
<feature type="domain" description="PhnB-like" evidence="1">
    <location>
        <begin position="6"/>
        <end position="124"/>
    </location>
</feature>
<reference evidence="2 4" key="1">
    <citation type="submission" date="2020-01" db="EMBL/GenBank/DDBJ databases">
        <authorList>
            <consortium name="DOE Joint Genome Institute"/>
            <person name="Haridas S."/>
            <person name="Albert R."/>
            <person name="Binder M."/>
            <person name="Bloem J."/>
            <person name="Labutti K."/>
            <person name="Salamov A."/>
            <person name="Andreopoulos B."/>
            <person name="Baker S.E."/>
            <person name="Barry K."/>
            <person name="Bills G."/>
            <person name="Bluhm B.H."/>
            <person name="Cannon C."/>
            <person name="Castanera R."/>
            <person name="Culley D.E."/>
            <person name="Daum C."/>
            <person name="Ezra D."/>
            <person name="Gonzalez J.B."/>
            <person name="Henrissat B."/>
            <person name="Kuo A."/>
            <person name="Liang C."/>
            <person name="Lipzen A."/>
            <person name="Lutzoni F."/>
            <person name="Magnuson J."/>
            <person name="Mondo S."/>
            <person name="Nolan M."/>
            <person name="Ohm R."/>
            <person name="Pangilinan J."/>
            <person name="Park H.-J."/>
            <person name="Ramirez L."/>
            <person name="Alfaro M."/>
            <person name="Sun H."/>
            <person name="Tritt A."/>
            <person name="Yoshinaga Y."/>
            <person name="Zwiers L.-H."/>
            <person name="Turgeon B.G."/>
            <person name="Goodwin S.B."/>
            <person name="Spatafora J.W."/>
            <person name="Crous P.W."/>
            <person name="Grigoriev I.V."/>
        </authorList>
    </citation>
    <scope>NUCLEOTIDE SEQUENCE</scope>
    <source>
        <strain evidence="2 4">CBS 781.70</strain>
    </source>
</reference>
<dbReference type="OrthoDB" id="10255422at2759"/>
<dbReference type="PANTHER" id="PTHR33990:SF2">
    <property type="entry name" value="PHNB-LIKE DOMAIN-CONTAINING PROTEIN"/>
    <property type="match status" value="1"/>
</dbReference>
<sequence>MLLKPITPCLWYDGQAKEAADYYVSIFPNSKITSVQKFNDSHKAVTDQDTGSVLTVAFELNGQPFVGLNGGPHFKFNEAVSFTIQCKDQAEIDYYWDKLGEGGDESKQRCGWLSDRFGVSWQVVPAALVELMVSSDPEKAKKTTAAMLQMKKFDIAALKAAGDS</sequence>
<keyword evidence="3" id="KW-1185">Reference proteome</keyword>
<name>A0A6G1GAH3_9PEZI</name>
<keyword evidence="2" id="KW-0830">Ubiquinone</keyword>
<dbReference type="EMBL" id="ML975152">
    <property type="protein sequence ID" value="KAF1815033.1"/>
    <property type="molecule type" value="Genomic_DNA"/>
</dbReference>
<dbReference type="Proteomes" id="UP000504638">
    <property type="component" value="Unplaced"/>
</dbReference>
<evidence type="ECO:0000259" key="1">
    <source>
        <dbReference type="Pfam" id="PF06983"/>
    </source>
</evidence>
<reference evidence="4" key="3">
    <citation type="submission" date="2025-04" db="UniProtKB">
        <authorList>
            <consortium name="RefSeq"/>
        </authorList>
    </citation>
    <scope>IDENTIFICATION</scope>
    <source>
        <strain evidence="4">CBS 781.70</strain>
    </source>
</reference>
<proteinExistence type="predicted"/>
<dbReference type="InterPro" id="IPR028973">
    <property type="entry name" value="PhnB-like"/>
</dbReference>
<dbReference type="GO" id="GO:0032259">
    <property type="term" value="P:methylation"/>
    <property type="evidence" value="ECO:0007669"/>
    <property type="project" value="UniProtKB-KW"/>
</dbReference>
<dbReference type="SUPFAM" id="SSF54593">
    <property type="entry name" value="Glyoxalase/Bleomycin resistance protein/Dihydroxybiphenyl dioxygenase"/>
    <property type="match status" value="1"/>
</dbReference>
<dbReference type="PIRSF" id="PIRSF021700">
    <property type="entry name" value="3_dmu_93_MTrfase"/>
    <property type="match status" value="1"/>
</dbReference>
<evidence type="ECO:0000313" key="3">
    <source>
        <dbReference type="Proteomes" id="UP000504638"/>
    </source>
</evidence>
<keyword evidence="2" id="KW-0808">Transferase</keyword>
<evidence type="ECO:0000313" key="2">
    <source>
        <dbReference type="EMBL" id="KAF1815033.1"/>
    </source>
</evidence>
<dbReference type="PANTHER" id="PTHR33990">
    <property type="entry name" value="PROTEIN YJDN-RELATED"/>
    <property type="match status" value="1"/>
</dbReference>
<dbReference type="GO" id="GO:0008168">
    <property type="term" value="F:methyltransferase activity"/>
    <property type="evidence" value="ECO:0007669"/>
    <property type="project" value="UniProtKB-KW"/>
</dbReference>
<keyword evidence="2" id="KW-0489">Methyltransferase</keyword>